<dbReference type="AlphaFoldDB" id="A0A6C0JSC2"/>
<accession>A0A6C0JSC2</accession>
<organism evidence="1">
    <name type="scientific">viral metagenome</name>
    <dbReference type="NCBI Taxonomy" id="1070528"/>
    <lineage>
        <taxon>unclassified sequences</taxon>
        <taxon>metagenomes</taxon>
        <taxon>organismal metagenomes</taxon>
    </lineage>
</organism>
<protein>
    <submittedName>
        <fullName evidence="1">Uncharacterized protein</fullName>
    </submittedName>
</protein>
<sequence length="491" mass="57989">MNKVNKEAIMTYIVGNDYIKKQDINKHKDDLLYFMLDFNDDDTSDMEERCFGIQENRNEYLKDDLEYKEFKELTKNFSNLTASFQNFIVNDVEVFKNIKEISFFRCKIGFECETFQVSNLQSGTQNESLDSKNLQLDYIRKITLDECEIYSSDIKFVEIDVLHIRRCKMRESDLIYTNILLLDNTIRSLKLVFCIVDEHTIFSNSIRMLEFFECTLSNVVLPHELISLDINKCGLFNTIQIPKNVKFLELKIELHYLCLVKILSEHLKDFFFNTSPYNQELDLLTKMFDFQVTIDRLILYVDFNHNCSSLTKIIKKLKNVKTLSVIIPQYDPFENVKTMIESIPESVTTLQLLNLLTHNNMYDSLKYIPKNVKTLDMSEVAYGYTKEEVQYNINRLDDIKTYNGVKFEKLILRHHTLEATKKYFFSEIAMINYIGDKSLLYYCILAMKSLKNNTDDLPLTLKNILQECDSIGIQQDDKKYLFKYLVPYWSS</sequence>
<name>A0A6C0JSC2_9ZZZZ</name>
<reference evidence="1" key="1">
    <citation type="journal article" date="2020" name="Nature">
        <title>Giant virus diversity and host interactions through global metagenomics.</title>
        <authorList>
            <person name="Schulz F."/>
            <person name="Roux S."/>
            <person name="Paez-Espino D."/>
            <person name="Jungbluth S."/>
            <person name="Walsh D.A."/>
            <person name="Denef V.J."/>
            <person name="McMahon K.D."/>
            <person name="Konstantinidis K.T."/>
            <person name="Eloe-Fadrosh E.A."/>
            <person name="Kyrpides N.C."/>
            <person name="Woyke T."/>
        </authorList>
    </citation>
    <scope>NUCLEOTIDE SEQUENCE</scope>
    <source>
        <strain evidence="1">GVMAG-S-1041349-163</strain>
    </source>
</reference>
<dbReference type="EMBL" id="MN740686">
    <property type="protein sequence ID" value="QHU07716.1"/>
    <property type="molecule type" value="Genomic_DNA"/>
</dbReference>
<proteinExistence type="predicted"/>
<evidence type="ECO:0000313" key="1">
    <source>
        <dbReference type="EMBL" id="QHU07716.1"/>
    </source>
</evidence>